<dbReference type="Pfam" id="PF03564">
    <property type="entry name" value="DUF1759"/>
    <property type="match status" value="1"/>
</dbReference>
<evidence type="ECO:0000313" key="11">
    <source>
        <dbReference type="Proteomes" id="UP000790347"/>
    </source>
</evidence>
<dbReference type="Pfam" id="PF12384">
    <property type="entry name" value="Peptidase_A2B"/>
    <property type="match status" value="1"/>
</dbReference>
<dbReference type="InterPro" id="IPR008042">
    <property type="entry name" value="Retrotrans_Pao"/>
</dbReference>
<dbReference type="Gene3D" id="2.60.40.10">
    <property type="entry name" value="Immunoglobulins"/>
    <property type="match status" value="4"/>
</dbReference>
<feature type="domain" description="Ig-like" evidence="8">
    <location>
        <begin position="125"/>
        <end position="239"/>
    </location>
</feature>
<evidence type="ECO:0000259" key="7">
    <source>
        <dbReference type="PROSITE" id="PS50158"/>
    </source>
</evidence>
<dbReference type="InterPro" id="IPR036397">
    <property type="entry name" value="RNaseH_sf"/>
</dbReference>
<evidence type="ECO:0000256" key="1">
    <source>
        <dbReference type="ARBA" id="ARBA00004167"/>
    </source>
</evidence>
<dbReference type="InterPro" id="IPR013162">
    <property type="entry name" value="CD80_C2-set"/>
</dbReference>
<reference evidence="10" key="1">
    <citation type="submission" date="2013-05" db="EMBL/GenBank/DDBJ databases">
        <authorList>
            <person name="Yim A.K.Y."/>
            <person name="Chan T.F."/>
            <person name="Ji K.M."/>
            <person name="Liu X.Y."/>
            <person name="Zhou J.W."/>
            <person name="Li R.Q."/>
            <person name="Yang K.Y."/>
            <person name="Li J."/>
            <person name="Li M."/>
            <person name="Law P.T.W."/>
            <person name="Wu Y.L."/>
            <person name="Cai Z.L."/>
            <person name="Qin H."/>
            <person name="Bao Y."/>
            <person name="Leung R.K.K."/>
            <person name="Ng P.K.S."/>
            <person name="Zou J."/>
            <person name="Zhong X.J."/>
            <person name="Ran P.X."/>
            <person name="Zhong N.S."/>
            <person name="Liu Z.G."/>
            <person name="Tsui S.K.W."/>
        </authorList>
    </citation>
    <scope>NUCLEOTIDE SEQUENCE</scope>
    <source>
        <strain evidence="10">Derf</strain>
        <tissue evidence="10">Whole organism</tissue>
    </source>
</reference>
<dbReference type="InterPro" id="IPR013783">
    <property type="entry name" value="Ig-like_fold"/>
</dbReference>
<dbReference type="InterPro" id="IPR012337">
    <property type="entry name" value="RNaseH-like_sf"/>
</dbReference>
<dbReference type="PROSITE" id="PS50994">
    <property type="entry name" value="INTEGRASE"/>
    <property type="match status" value="1"/>
</dbReference>
<keyword evidence="6" id="KW-0812">Transmembrane</keyword>
<dbReference type="CDD" id="cd00303">
    <property type="entry name" value="retropepsin_like"/>
    <property type="match status" value="1"/>
</dbReference>
<organism evidence="10 11">
    <name type="scientific">Dermatophagoides farinae</name>
    <name type="common">American house dust mite</name>
    <dbReference type="NCBI Taxonomy" id="6954"/>
    <lineage>
        <taxon>Eukaryota</taxon>
        <taxon>Metazoa</taxon>
        <taxon>Ecdysozoa</taxon>
        <taxon>Arthropoda</taxon>
        <taxon>Chelicerata</taxon>
        <taxon>Arachnida</taxon>
        <taxon>Acari</taxon>
        <taxon>Acariformes</taxon>
        <taxon>Sarcoptiformes</taxon>
        <taxon>Astigmata</taxon>
        <taxon>Psoroptidia</taxon>
        <taxon>Analgoidea</taxon>
        <taxon>Pyroglyphidae</taxon>
        <taxon>Dermatophagoidinae</taxon>
        <taxon>Dermatophagoides</taxon>
    </lineage>
</organism>
<keyword evidence="2 6" id="KW-0472">Membrane</keyword>
<dbReference type="Pfam" id="PF00078">
    <property type="entry name" value="RVT_1"/>
    <property type="match status" value="1"/>
</dbReference>
<dbReference type="SUPFAM" id="SSF56672">
    <property type="entry name" value="DNA/RNA polymerases"/>
    <property type="match status" value="1"/>
</dbReference>
<dbReference type="Gene3D" id="4.10.60.10">
    <property type="entry name" value="Zinc finger, CCHC-type"/>
    <property type="match status" value="1"/>
</dbReference>
<dbReference type="GO" id="GO:0071897">
    <property type="term" value="P:DNA biosynthetic process"/>
    <property type="evidence" value="ECO:0007669"/>
    <property type="project" value="UniProtKB-ARBA"/>
</dbReference>
<dbReference type="GO" id="GO:0008270">
    <property type="term" value="F:zinc ion binding"/>
    <property type="evidence" value="ECO:0007669"/>
    <property type="project" value="UniProtKB-KW"/>
</dbReference>
<protein>
    <submittedName>
        <fullName evidence="10">Uncharacterized protein</fullName>
    </submittedName>
</protein>
<dbReference type="Pfam" id="PF13927">
    <property type="entry name" value="Ig_3"/>
    <property type="match status" value="1"/>
</dbReference>
<gene>
    <name evidence="10" type="ORF">DERF_005992</name>
</gene>
<feature type="domain" description="CCHC-type" evidence="7">
    <location>
        <begin position="650"/>
        <end position="665"/>
    </location>
</feature>
<dbReference type="Gene3D" id="3.10.10.10">
    <property type="entry name" value="HIV Type 1 Reverse Transcriptase, subunit A, domain 1"/>
    <property type="match status" value="1"/>
</dbReference>
<dbReference type="GO" id="GO:0016020">
    <property type="term" value="C:membrane"/>
    <property type="evidence" value="ECO:0007669"/>
    <property type="project" value="UniProtKB-SubCell"/>
</dbReference>
<evidence type="ECO:0000259" key="9">
    <source>
        <dbReference type="PROSITE" id="PS50994"/>
    </source>
</evidence>
<keyword evidence="6" id="KW-1133">Transmembrane helix</keyword>
<dbReference type="SUPFAM" id="SSF53098">
    <property type="entry name" value="Ribonuclease H-like"/>
    <property type="match status" value="1"/>
</dbReference>
<dbReference type="PROSITE" id="PS50158">
    <property type="entry name" value="ZF_CCHC"/>
    <property type="match status" value="1"/>
</dbReference>
<dbReference type="InterPro" id="IPR007110">
    <property type="entry name" value="Ig-like_dom"/>
</dbReference>
<feature type="transmembrane region" description="Helical" evidence="6">
    <location>
        <begin position="98"/>
        <end position="120"/>
    </location>
</feature>
<keyword evidence="4" id="KW-0863">Zinc-finger</keyword>
<dbReference type="InterPro" id="IPR043128">
    <property type="entry name" value="Rev_trsase/Diguanyl_cyclase"/>
</dbReference>
<feature type="domain" description="Ig-like" evidence="8">
    <location>
        <begin position="1913"/>
        <end position="2015"/>
    </location>
</feature>
<dbReference type="SMART" id="SM00409">
    <property type="entry name" value="IG"/>
    <property type="match status" value="2"/>
</dbReference>
<dbReference type="SUPFAM" id="SSF48726">
    <property type="entry name" value="Immunoglobulin"/>
    <property type="match status" value="4"/>
</dbReference>
<accession>A0A922I9F7</accession>
<dbReference type="GO" id="GO:0042575">
    <property type="term" value="C:DNA polymerase complex"/>
    <property type="evidence" value="ECO:0007669"/>
    <property type="project" value="UniProtKB-ARBA"/>
</dbReference>
<feature type="domain" description="Ig-like" evidence="8">
    <location>
        <begin position="2157"/>
        <end position="2245"/>
    </location>
</feature>
<name>A0A922I9F7_DERFA</name>
<dbReference type="InterPro" id="IPR036116">
    <property type="entry name" value="FN3_sf"/>
</dbReference>
<feature type="domain" description="Integrase catalytic" evidence="9">
    <location>
        <begin position="1598"/>
        <end position="1768"/>
    </location>
</feature>
<reference evidence="10" key="2">
    <citation type="journal article" date="2022" name="Res Sq">
        <title>Comparative Genomics Reveals Insights into the Divergent Evolution of Astigmatic Mites and Household Pest Adaptations.</title>
        <authorList>
            <person name="Xiong Q."/>
            <person name="Wan A.T.-Y."/>
            <person name="Liu X.-Y."/>
            <person name="Fung C.S.-H."/>
            <person name="Xiao X."/>
            <person name="Malainual N."/>
            <person name="Hou J."/>
            <person name="Wang L."/>
            <person name="Wang M."/>
            <person name="Yang K."/>
            <person name="Cui Y."/>
            <person name="Leung E."/>
            <person name="Nong W."/>
            <person name="Shin S.-K."/>
            <person name="Au S."/>
            <person name="Jeong K.Y."/>
            <person name="Chew F.T."/>
            <person name="Hui J."/>
            <person name="Leung T.F."/>
            <person name="Tungtrongchitr A."/>
            <person name="Zhong N."/>
            <person name="Liu Z."/>
            <person name="Tsui S."/>
        </authorList>
    </citation>
    <scope>NUCLEOTIDE SEQUENCE</scope>
    <source>
        <strain evidence="10">Derf</strain>
        <tissue evidence="10">Whole organism</tissue>
    </source>
</reference>
<keyword evidence="4" id="KW-0862">Zinc</keyword>
<dbReference type="InterPro" id="IPR001584">
    <property type="entry name" value="Integrase_cat-core"/>
</dbReference>
<dbReference type="Gene3D" id="3.30.70.270">
    <property type="match status" value="1"/>
</dbReference>
<evidence type="ECO:0000259" key="8">
    <source>
        <dbReference type="PROSITE" id="PS50835"/>
    </source>
</evidence>
<dbReference type="GO" id="GO:0003676">
    <property type="term" value="F:nucleic acid binding"/>
    <property type="evidence" value="ECO:0007669"/>
    <property type="project" value="InterPro"/>
</dbReference>
<evidence type="ECO:0000256" key="4">
    <source>
        <dbReference type="PROSITE-ProRule" id="PRU00047"/>
    </source>
</evidence>
<comment type="subcellular location">
    <subcellularLocation>
        <location evidence="1">Membrane</location>
        <topology evidence="1">Single-pass membrane protein</topology>
    </subcellularLocation>
</comment>
<dbReference type="InterPro" id="IPR003598">
    <property type="entry name" value="Ig_sub2"/>
</dbReference>
<dbReference type="PANTHER" id="PTHR47331">
    <property type="entry name" value="PHD-TYPE DOMAIN-CONTAINING PROTEIN"/>
    <property type="match status" value="1"/>
</dbReference>
<dbReference type="Gene3D" id="3.30.420.10">
    <property type="entry name" value="Ribonuclease H-like superfamily/Ribonuclease H"/>
    <property type="match status" value="1"/>
</dbReference>
<dbReference type="InterPro" id="IPR043502">
    <property type="entry name" value="DNA/RNA_pol_sf"/>
</dbReference>
<evidence type="ECO:0000256" key="5">
    <source>
        <dbReference type="SAM" id="MobiDB-lite"/>
    </source>
</evidence>
<dbReference type="SMART" id="SM00408">
    <property type="entry name" value="IGc2"/>
    <property type="match status" value="1"/>
</dbReference>
<keyword evidence="4" id="KW-0479">Metal-binding</keyword>
<proteinExistence type="predicted"/>
<keyword evidence="11" id="KW-1185">Reference proteome</keyword>
<dbReference type="Pfam" id="PF08205">
    <property type="entry name" value="C2-set_2"/>
    <property type="match status" value="1"/>
</dbReference>
<keyword evidence="3" id="KW-1015">Disulfide bond</keyword>
<dbReference type="InterPro" id="IPR001878">
    <property type="entry name" value="Znf_CCHC"/>
</dbReference>
<dbReference type="Proteomes" id="UP000790347">
    <property type="component" value="Unassembled WGS sequence"/>
</dbReference>
<evidence type="ECO:0000256" key="6">
    <source>
        <dbReference type="SAM" id="Phobius"/>
    </source>
</evidence>
<dbReference type="InterPro" id="IPR005312">
    <property type="entry name" value="DUF1759"/>
</dbReference>
<feature type="domain" description="Ig-like" evidence="8">
    <location>
        <begin position="2028"/>
        <end position="2149"/>
    </location>
</feature>
<comment type="caution">
    <text evidence="10">The sequence shown here is derived from an EMBL/GenBank/DDBJ whole genome shotgun (WGS) entry which is preliminary data.</text>
</comment>
<dbReference type="SMART" id="SM00343">
    <property type="entry name" value="ZnF_C2HC"/>
    <property type="match status" value="2"/>
</dbReference>
<dbReference type="SUPFAM" id="SSF49265">
    <property type="entry name" value="Fibronectin type III"/>
    <property type="match status" value="1"/>
</dbReference>
<dbReference type="InterPro" id="IPR003599">
    <property type="entry name" value="Ig_sub"/>
</dbReference>
<dbReference type="GO" id="GO:0015074">
    <property type="term" value="P:DNA integration"/>
    <property type="evidence" value="ECO:0007669"/>
    <property type="project" value="InterPro"/>
</dbReference>
<feature type="region of interest" description="Disordered" evidence="5">
    <location>
        <begin position="688"/>
        <end position="724"/>
    </location>
</feature>
<evidence type="ECO:0000313" key="10">
    <source>
        <dbReference type="EMBL" id="KAH9522419.1"/>
    </source>
</evidence>
<dbReference type="PANTHER" id="PTHR47331:SF1">
    <property type="entry name" value="GAG-LIKE PROTEIN"/>
    <property type="match status" value="1"/>
</dbReference>
<evidence type="ECO:0000256" key="3">
    <source>
        <dbReference type="ARBA" id="ARBA00023157"/>
    </source>
</evidence>
<dbReference type="Pfam" id="PF05380">
    <property type="entry name" value="Peptidase_A17"/>
    <property type="match status" value="1"/>
</dbReference>
<dbReference type="PROSITE" id="PS50835">
    <property type="entry name" value="IG_LIKE"/>
    <property type="match status" value="4"/>
</dbReference>
<evidence type="ECO:0000256" key="2">
    <source>
        <dbReference type="ARBA" id="ARBA00023136"/>
    </source>
</evidence>
<sequence>MCKRIIRPTVFHIMPKAIIVVDDDESKSTSTSTLTSSIISKFIGHNVIMLLNEMVSQFILVNLYSSSTGKILPSMPSLRQIIHQLASGHYRHYNHNQLNIFSTIHYHIILPFLLYILLLIQIQIPSTEPMWIIDNTSYNAIINGEIALPCNITSPSFDDGVSLVLWYRDDIATPIYTVDARQSSSLERAQHFLHTDIFDQRATFNISYPLAFLLIKHVRPNDGGDYRCRVDFRRARTVNRILKLTVIEDSTQSLICDSSEVYTSIFSFLVFRYRESVYVSVLVLLLVAKMSDNLNIRRILRTKITKASRRLISLSLDELTSLRNEYDIISEACLVNNTEDYDQQKAKDDLYKQQIEALIGYERSISQLEAITIDDDDLLVSEFPTTPITSRNLHSALHQTQQSSSSSVQSLNTFPAFPTTVRASDLLNFDGNVINWLPFKMTFEDEVINNPNLLESKKRNLLLKVLQNSALDRAMDLVRQGKTLVSIWSSLNVFYNNPIKIDEQLTKQIRSLVYVNSPYESAKLEVMLREVRRLSSTCASLGAAYLARSNSLVKEVLWKCGRPLREKLCHVESLAQLEKELEKLYKSALCLDAYERREPSRFSRPASQQVAAVSSVRCLFCKRSNHSSVDCQVSLSVEEKKRVLSTNNLCFKCITPGHRANSCPRAASIRCRICQSNHPTVLHQVRLNGSQNSHNNNNIQSPVTNSSSSSTSSTSTTSTAAAPVSSTPSSVAAISALSNQSMSFLASSSGSTIVTSSDSSAVASVHSSSANPLVAQYDGVASSSTTKERPAFILNFSGRKCMVWIDTCSPFTLIRSNLVNINDCASVPPISFSGFSGGSLTKSDKKISVVLVSDALQISIDAYVIPVLPHCDLIIGTDMLSRITKIDPLKSLKWESKFGDIYYGPVAAIENMKIDEESDDEEDLDMHIVRLENGRFEARLPFLSDTRPPSNYPVALTLLNKLIYRLEAEKTYELYRSEFMKYVTSGQAVEVNDCEGYFIPHHAVFRAESSSSPVRIVFNASFGRESSLNNLLWKGLSLGLDVFPHLIRIRLFKYLCTADLRKAFLQISIHPEHRKYIRLLWREKDGQIKKYEMTVLPFGVISSPAILTQVVDRMVQSIDNISSRKMLSGVTYMDDLLIGSNDMNDLRQSIVDAKRVFNSSGFEIHKIYSNAPISDEASPDSSGLLGLQWYISDDTIGLKHRDLSSPVLTKRTLLSIIGRIFDPLGLIDPLKLQLRLLFSRIVSNEWDAPIDTEFSREWNDVIKEWPDLRLIRIDRFIPDTSTMYCFADASETGIGYCIYLGSQFLFGKSKIAPKLKTIVEKELLALLELLKMVVKIRKILNQSIINPSIRVYSDSRINLDRLNSSPNRFKCHVGKKLLRILQIVSDFNIAVFYIPGKENPADLFSRTVSVTSYLNRKPWILHLANLPNETCPVVSVCSIEKKDIDLDLFNFLNGLSSIKSMLRWVNRFRGWLPKSRQERMLNSLYVLIRCFQSNSRPNSPHEWYVDDRGLFVFRSRDGLNSIWIPPRTALARALLYDAHRRAKHNGVKLSLAQIPAEFAIGDANRSMARLIYNCIICRSRRGKAISVPFGPTYHDVDIYQGPFSRIAIDGFGPFTLRNSKKYWGLIVACLSTRCLRIGILEDLTPIAAARALKSVFHEVGYPKFILSDNGTNFKHIKLALEKAEMTVVWWTSAPLAPWQNGTAERFVQMVKSCLSVYDKNCRSLYDVVLRFREVESIINARPIISNERPISAHEFCFHRPLHLITEKATNDFKPIDLNRLYRFNEDLRKRFTKLLKLRYFNLYRFRPKIFSGSVNVGDYVLIPDKCDRETWPTGQIQELSFGRDGRARSALICFRGSSLWRPISGNPLPVVHWWRGSNLIDSEYYIINNSISRNVLTLNNLSLKPKEIRIITPMNNITTTTTTTTTATPIELACQCSGSRPAAKIKWKKHHHHHQHKNGNDDDEQQEWLDAYTQIISNDGLTTTSFLSFVPSIDDNGKNITCIGYNPQISQSKYSIENSWLINITYAPILSLIMGSDSQSQDIVEGSNVYFECDIKANPYVTTFGWKLNGQILDMLNISTWTTTKTTTSSSNSMKKASSTIIIDGVEMRNTSLLVTNVNHEHYGHYQCFASNRIGSSQNTPKCKHKTIVDIGVAIDETVTIECQVLANPVNVRFEWWMESWPSSSLSNDSNNYNDGYSNNNHTADIKRMKVKTITSYTSVGLQSIAKYRTASQNDYGHLYCRATNLVGRQDKPCVFHIIKAEAPSHPHNCSLVNKTAHSLTVECSPGYSGGLEQTFFLQVYSLNPNRLLKNLSNTQQPYFSIDDLPAGYLFKLVIYSSNRRMRTVIQTNDSHHHKPANITPKSIMKKQKSWDITASNVLTTTASVMDSTNMGATMNGHIVHNGHGHNNNNNNKNEQDSILNNLTTFNVVECLDNDQNYGHNHYISTITIDTASHPDNSINHHHHHHNHQTVPYAFRQQSNIDNFNGTFETDCSFTPLPSQPPSTETITAKKVEIIS</sequence>
<dbReference type="InterPro" id="IPR024650">
    <property type="entry name" value="Peptidase_A2B"/>
</dbReference>
<dbReference type="InterPro" id="IPR000477">
    <property type="entry name" value="RT_dom"/>
</dbReference>
<dbReference type="InterPro" id="IPR036179">
    <property type="entry name" value="Ig-like_dom_sf"/>
</dbReference>
<dbReference type="EMBL" id="ASGP02000002">
    <property type="protein sequence ID" value="KAH9522419.1"/>
    <property type="molecule type" value="Genomic_DNA"/>
</dbReference>